<evidence type="ECO:0000313" key="1">
    <source>
        <dbReference type="EMBL" id="BBA38079.1"/>
    </source>
</evidence>
<evidence type="ECO:0000313" key="4">
    <source>
        <dbReference type="Proteomes" id="UP000664048"/>
    </source>
</evidence>
<dbReference type="AlphaFoldDB" id="A0A286P5K4"/>
<proteinExistence type="predicted"/>
<accession>A0A286P5K4</accession>
<dbReference type="Proteomes" id="UP001220209">
    <property type="component" value="Chromosome 2"/>
</dbReference>
<evidence type="ECO:0000313" key="2">
    <source>
        <dbReference type="EMBL" id="MBO1834977.1"/>
    </source>
</evidence>
<reference evidence="2 4" key="3">
    <citation type="submission" date="2021-03" db="EMBL/GenBank/DDBJ databases">
        <title>Clinical course, treatment and visual outcome of an outbreak of Burkholderia contaminans endophthalmitis following cataract surgery.</title>
        <authorList>
            <person name="Lind C."/>
            <person name="Olsen K."/>
            <person name="Angelsen N.K."/>
            <person name="Krefting E.A."/>
            <person name="Fossen K."/>
            <person name="Gravningen K."/>
            <person name="Depoorter E."/>
            <person name="Vandamme P."/>
            <person name="Bertelsen G."/>
        </authorList>
    </citation>
    <scope>NUCLEOTIDE SEQUENCE [LARGE SCALE GENOMIC DNA]</scope>
    <source>
        <strain evidence="2 4">51242556</strain>
    </source>
</reference>
<reference evidence="1" key="1">
    <citation type="journal article" date="2016" name="Biosci. Biotechnol. Biochem.">
        <title>Bioconversion of AHX to AOH by resting cells of Burkholderia contaminans CH-1.</title>
        <authorList>
            <person name="Choi J.H."/>
            <person name="Kikuchi A."/>
            <person name="Pumkaeo P."/>
            <person name="Hirai H."/>
            <person name="Tokuyama S."/>
            <person name="Kawagishi H."/>
        </authorList>
    </citation>
    <scope>NUCLEOTIDE SEQUENCE</scope>
    <source>
        <strain evidence="1">CH-1</strain>
    </source>
</reference>
<evidence type="ECO:0000313" key="3">
    <source>
        <dbReference type="EMBL" id="WFN21543.1"/>
    </source>
</evidence>
<gene>
    <name evidence="1" type="ORF">BCCH1_04950</name>
    <name evidence="2" type="ORF">J4M89_36915</name>
    <name evidence="3" type="ORF">LXE91_23005</name>
</gene>
<sequence>MIGREIVVKRRVPDAICRNARRDMRRAAAHKSDPRCPSLLDMRVLRRRNRVPPRAAARPAGLAAVSYLRKRLS</sequence>
<dbReference type="Proteomes" id="UP000664048">
    <property type="component" value="Unassembled WGS sequence"/>
</dbReference>
<dbReference type="EMBL" id="AP018357">
    <property type="protein sequence ID" value="BBA38079.1"/>
    <property type="molecule type" value="Genomic_DNA"/>
</dbReference>
<reference evidence="1" key="2">
    <citation type="journal article" date="2017" name="Genome Announc.">
        <title>High-Quality Draft Genome Sequence of Burkholderia contaminans CH-1, a Gram-Negative Bacterium That Metabolizes 2-Azahypoxanthine, a Plant Growth-Regulating Compound.</title>
        <authorList>
            <person name="Choi J.-H."/>
            <person name="Sugiura H."/>
            <person name="Moriuchi R."/>
            <person name="Kawagishi H."/>
            <person name="Dohra H."/>
        </authorList>
    </citation>
    <scope>NUCLEOTIDE SEQUENCE</scope>
    <source>
        <strain evidence="1">CH-1</strain>
    </source>
</reference>
<dbReference type="EMBL" id="CP090641">
    <property type="protein sequence ID" value="WFN21543.1"/>
    <property type="molecule type" value="Genomic_DNA"/>
</dbReference>
<organism evidence="1">
    <name type="scientific">Burkholderia contaminans</name>
    <dbReference type="NCBI Taxonomy" id="488447"/>
    <lineage>
        <taxon>Bacteria</taxon>
        <taxon>Pseudomonadati</taxon>
        <taxon>Pseudomonadota</taxon>
        <taxon>Betaproteobacteria</taxon>
        <taxon>Burkholderiales</taxon>
        <taxon>Burkholderiaceae</taxon>
        <taxon>Burkholderia</taxon>
        <taxon>Burkholderia cepacia complex</taxon>
    </lineage>
</organism>
<keyword evidence="4" id="KW-1185">Reference proteome</keyword>
<protein>
    <submittedName>
        <fullName evidence="1">Uncharacterized protein</fullName>
    </submittedName>
</protein>
<name>A0A286P5K4_9BURK</name>
<reference evidence="3 5" key="4">
    <citation type="submission" date="2021-12" db="EMBL/GenBank/DDBJ databases">
        <title>Genomic and phenotypic characterization of three Burkholderia contaminans isolates recovered from different sources.</title>
        <authorList>
            <person name="Lopez De Volder A."/>
            <person name="Fan Y."/>
            <person name="Nunvar J."/>
            <person name="Herrera T."/>
            <person name="Timp W."/>
            <person name="Degrossi J."/>
        </authorList>
    </citation>
    <scope>NUCLEOTIDE SEQUENCE [LARGE SCALE GENOMIC DNA]</scope>
    <source>
        <strain evidence="3 5">LMG 23361</strain>
    </source>
</reference>
<evidence type="ECO:0000313" key="5">
    <source>
        <dbReference type="Proteomes" id="UP001220209"/>
    </source>
</evidence>
<dbReference type="EMBL" id="JAGEMX010000024">
    <property type="protein sequence ID" value="MBO1834977.1"/>
    <property type="molecule type" value="Genomic_DNA"/>
</dbReference>